<evidence type="ECO:0008006" key="2">
    <source>
        <dbReference type="Google" id="ProtNLM"/>
    </source>
</evidence>
<reference evidence="1" key="1">
    <citation type="submission" date="2018-06" db="EMBL/GenBank/DDBJ databases">
        <authorList>
            <person name="Zhirakovskaya E."/>
        </authorList>
    </citation>
    <scope>NUCLEOTIDE SEQUENCE</scope>
</reference>
<dbReference type="InterPro" id="IPR043519">
    <property type="entry name" value="NT_sf"/>
</dbReference>
<dbReference type="Gene3D" id="3.30.460.10">
    <property type="entry name" value="Beta Polymerase, domain 2"/>
    <property type="match status" value="1"/>
</dbReference>
<gene>
    <name evidence="1" type="ORF">MNBD_GAMMA13-2125</name>
</gene>
<organism evidence="1">
    <name type="scientific">hydrothermal vent metagenome</name>
    <dbReference type="NCBI Taxonomy" id="652676"/>
    <lineage>
        <taxon>unclassified sequences</taxon>
        <taxon>metagenomes</taxon>
        <taxon>ecological metagenomes</taxon>
    </lineage>
</organism>
<protein>
    <recommendedName>
        <fullName evidence="2">Polymerase beta nucleotidyltransferase domain-containing protein</fullName>
    </recommendedName>
</protein>
<dbReference type="SUPFAM" id="SSF81301">
    <property type="entry name" value="Nucleotidyltransferase"/>
    <property type="match status" value="1"/>
</dbReference>
<sequence>MLVFSALNTETWKHMRLNEQEKMAIREAILGEDPTADIYLFGSRLDDSRRGGDIDLYVETAIQEKLLKHKTRMLSKLWARIGVQRIDIILKPRSAPLKAIHRAAKKTGIQL</sequence>
<accession>A0A3B0YX92</accession>
<dbReference type="AlphaFoldDB" id="A0A3B0YX92"/>
<name>A0A3B0YX92_9ZZZZ</name>
<dbReference type="EMBL" id="UOFK01000166">
    <property type="protein sequence ID" value="VAW78799.1"/>
    <property type="molecule type" value="Genomic_DNA"/>
</dbReference>
<evidence type="ECO:0000313" key="1">
    <source>
        <dbReference type="EMBL" id="VAW78799.1"/>
    </source>
</evidence>
<proteinExistence type="predicted"/>